<keyword evidence="1" id="KW-0694">RNA-binding</keyword>
<dbReference type="GO" id="GO:0003723">
    <property type="term" value="F:RNA binding"/>
    <property type="evidence" value="ECO:0007669"/>
    <property type="project" value="UniProtKB-UniRule"/>
</dbReference>
<dbReference type="Proteomes" id="UP000215914">
    <property type="component" value="Unassembled WGS sequence"/>
</dbReference>
<dbReference type="InterPro" id="IPR012677">
    <property type="entry name" value="Nucleotide-bd_a/b_plait_sf"/>
</dbReference>
<dbReference type="Pfam" id="PF00076">
    <property type="entry name" value="RRM_1"/>
    <property type="match status" value="1"/>
</dbReference>
<organism evidence="3 4">
    <name type="scientific">Helianthus annuus</name>
    <name type="common">Common sunflower</name>
    <dbReference type="NCBI Taxonomy" id="4232"/>
    <lineage>
        <taxon>Eukaryota</taxon>
        <taxon>Viridiplantae</taxon>
        <taxon>Streptophyta</taxon>
        <taxon>Embryophyta</taxon>
        <taxon>Tracheophyta</taxon>
        <taxon>Spermatophyta</taxon>
        <taxon>Magnoliopsida</taxon>
        <taxon>eudicotyledons</taxon>
        <taxon>Gunneridae</taxon>
        <taxon>Pentapetalae</taxon>
        <taxon>asterids</taxon>
        <taxon>campanulids</taxon>
        <taxon>Asterales</taxon>
        <taxon>Asteraceae</taxon>
        <taxon>Asteroideae</taxon>
        <taxon>Heliantheae alliance</taxon>
        <taxon>Heliantheae</taxon>
        <taxon>Helianthus</taxon>
    </lineage>
</organism>
<evidence type="ECO:0000256" key="1">
    <source>
        <dbReference type="PROSITE-ProRule" id="PRU00176"/>
    </source>
</evidence>
<accession>A0A9K3JQ55</accession>
<gene>
    <name evidence="3" type="ORF">HanXRQr2_Chr02g0072371</name>
</gene>
<dbReference type="Gramene" id="mRNA:HanXRQr2_Chr02g0072371">
    <property type="protein sequence ID" value="CDS:HanXRQr2_Chr02g0072371.1"/>
    <property type="gene ID" value="HanXRQr2_Chr02g0072371"/>
</dbReference>
<feature type="domain" description="RRM" evidence="2">
    <location>
        <begin position="19"/>
        <end position="97"/>
    </location>
</feature>
<dbReference type="AlphaFoldDB" id="A0A9K3JQ55"/>
<evidence type="ECO:0000313" key="4">
    <source>
        <dbReference type="Proteomes" id="UP000215914"/>
    </source>
</evidence>
<evidence type="ECO:0000313" key="3">
    <source>
        <dbReference type="EMBL" id="KAF5818973.1"/>
    </source>
</evidence>
<dbReference type="SUPFAM" id="SSF54928">
    <property type="entry name" value="RNA-binding domain, RBD"/>
    <property type="match status" value="1"/>
</dbReference>
<dbReference type="PANTHER" id="PTHR34427:SF5">
    <property type="entry name" value="DUF4283 DOMAIN-CONTAINING PROTEIN"/>
    <property type="match status" value="1"/>
</dbReference>
<sequence>MYCQRHRKPIPETIQCRITKIFVTNLPEKCSESDLSEKVRMFGQIFDLYIARKRDRGGNRFGFVSLLDVKDKEELLKKNLRSIRMGDGKLWFNIARFVLEDGEINTGRDIPAPTKTVNSNVKHGVEPSGSRIETGDRSFKDMLVGKSITIDNHVSAFSTMHGRAIVVRMRNLEALKNIYVILNDICPGLGKVQYLGGLNMLISFEDSETAASVLEAAKLVNDRFSMISLWEGQSLGFERLAWLKVQGIPLHLLTSDVINVVGGMFGKVVHKANRSEEDADLSFEYVGVLVGDGKKVSEEIILNWNNRKFRVWIMEELGDWVPDFYEVKHVE</sequence>
<dbReference type="Gene3D" id="3.30.70.330">
    <property type="match status" value="1"/>
</dbReference>
<comment type="caution">
    <text evidence="3">The sequence shown here is derived from an EMBL/GenBank/DDBJ whole genome shotgun (WGS) entry which is preliminary data.</text>
</comment>
<proteinExistence type="predicted"/>
<dbReference type="SMART" id="SM00360">
    <property type="entry name" value="RRM"/>
    <property type="match status" value="1"/>
</dbReference>
<reference evidence="3" key="1">
    <citation type="journal article" date="2017" name="Nature">
        <title>The sunflower genome provides insights into oil metabolism, flowering and Asterid evolution.</title>
        <authorList>
            <person name="Badouin H."/>
            <person name="Gouzy J."/>
            <person name="Grassa C.J."/>
            <person name="Murat F."/>
            <person name="Staton S.E."/>
            <person name="Cottret L."/>
            <person name="Lelandais-Briere C."/>
            <person name="Owens G.L."/>
            <person name="Carrere S."/>
            <person name="Mayjonade B."/>
            <person name="Legrand L."/>
            <person name="Gill N."/>
            <person name="Kane N.C."/>
            <person name="Bowers J.E."/>
            <person name="Hubner S."/>
            <person name="Bellec A."/>
            <person name="Berard A."/>
            <person name="Berges H."/>
            <person name="Blanchet N."/>
            <person name="Boniface M.C."/>
            <person name="Brunel D."/>
            <person name="Catrice O."/>
            <person name="Chaidir N."/>
            <person name="Claudel C."/>
            <person name="Donnadieu C."/>
            <person name="Faraut T."/>
            <person name="Fievet G."/>
            <person name="Helmstetter N."/>
            <person name="King M."/>
            <person name="Knapp S.J."/>
            <person name="Lai Z."/>
            <person name="Le Paslier M.C."/>
            <person name="Lippi Y."/>
            <person name="Lorenzon L."/>
            <person name="Mandel J.R."/>
            <person name="Marage G."/>
            <person name="Marchand G."/>
            <person name="Marquand E."/>
            <person name="Bret-Mestries E."/>
            <person name="Morien E."/>
            <person name="Nambeesan S."/>
            <person name="Nguyen T."/>
            <person name="Pegot-Espagnet P."/>
            <person name="Pouilly N."/>
            <person name="Raftis F."/>
            <person name="Sallet E."/>
            <person name="Schiex T."/>
            <person name="Thomas J."/>
            <person name="Vandecasteele C."/>
            <person name="Vares D."/>
            <person name="Vear F."/>
            <person name="Vautrin S."/>
            <person name="Crespi M."/>
            <person name="Mangin B."/>
            <person name="Burke J.M."/>
            <person name="Salse J."/>
            <person name="Munos S."/>
            <person name="Vincourt P."/>
            <person name="Rieseberg L.H."/>
            <person name="Langlade N.B."/>
        </authorList>
    </citation>
    <scope>NUCLEOTIDE SEQUENCE</scope>
    <source>
        <tissue evidence="3">Leaves</tissue>
    </source>
</reference>
<keyword evidence="4" id="KW-1185">Reference proteome</keyword>
<dbReference type="InterPro" id="IPR035979">
    <property type="entry name" value="RBD_domain_sf"/>
</dbReference>
<dbReference type="EMBL" id="MNCJ02000317">
    <property type="protein sequence ID" value="KAF5818973.1"/>
    <property type="molecule type" value="Genomic_DNA"/>
</dbReference>
<reference evidence="3" key="2">
    <citation type="submission" date="2020-06" db="EMBL/GenBank/DDBJ databases">
        <title>Helianthus annuus Genome sequencing and assembly Release 2.</title>
        <authorList>
            <person name="Gouzy J."/>
            <person name="Langlade N."/>
            <person name="Munos S."/>
        </authorList>
    </citation>
    <scope>NUCLEOTIDE SEQUENCE</scope>
    <source>
        <tissue evidence="3">Leaves</tissue>
    </source>
</reference>
<evidence type="ECO:0000259" key="2">
    <source>
        <dbReference type="PROSITE" id="PS50102"/>
    </source>
</evidence>
<dbReference type="InterPro" id="IPR000504">
    <property type="entry name" value="RRM_dom"/>
</dbReference>
<dbReference type="PANTHER" id="PTHR34427">
    <property type="entry name" value="DUF4283 DOMAIN PROTEIN"/>
    <property type="match status" value="1"/>
</dbReference>
<dbReference type="PROSITE" id="PS50102">
    <property type="entry name" value="RRM"/>
    <property type="match status" value="1"/>
</dbReference>
<protein>
    <submittedName>
        <fullName evidence="3">RNA recognition motif domain, nucleotide-binding alpha-beta plait domain superfamily</fullName>
    </submittedName>
</protein>
<name>A0A9K3JQ55_HELAN</name>